<feature type="region of interest" description="Disordered" evidence="1">
    <location>
        <begin position="167"/>
        <end position="217"/>
    </location>
</feature>
<gene>
    <name evidence="2" type="ORF">C8E87_5302</name>
</gene>
<evidence type="ECO:0000313" key="3">
    <source>
        <dbReference type="Proteomes" id="UP000294901"/>
    </source>
</evidence>
<proteinExistence type="predicted"/>
<dbReference type="EMBL" id="SNWR01000001">
    <property type="protein sequence ID" value="TDO41566.1"/>
    <property type="molecule type" value="Genomic_DNA"/>
</dbReference>
<evidence type="ECO:0000313" key="2">
    <source>
        <dbReference type="EMBL" id="TDO41566.1"/>
    </source>
</evidence>
<dbReference type="Proteomes" id="UP000294901">
    <property type="component" value="Unassembled WGS sequence"/>
</dbReference>
<name>A0A4R6K1S9_9ACTN</name>
<sequence>MVKPVVAVQLTARSRPPWPGLTSGPPLVLRPLAGLGVGLAGVSRPLAGLSVRLSLCMYRLAGWVGGFCWVSRGWLAERAASAECGARWRVGRAALAECRARWLAHRVGRARLRPAVVNEWWAGWRCVWWGSACGLGGSGWVSGWRAGGRHRRAGPCRRPAAVCERSDESERNRRGASARPTTQAGLPRQKSWLNQRVSQTAQGEGGSEAPPCNQRPATKVLAVTGSHARFGGRGDH</sequence>
<organism evidence="2 3">
    <name type="scientific">Paractinoplanes brasiliensis</name>
    <dbReference type="NCBI Taxonomy" id="52695"/>
    <lineage>
        <taxon>Bacteria</taxon>
        <taxon>Bacillati</taxon>
        <taxon>Actinomycetota</taxon>
        <taxon>Actinomycetes</taxon>
        <taxon>Micromonosporales</taxon>
        <taxon>Micromonosporaceae</taxon>
        <taxon>Paractinoplanes</taxon>
    </lineage>
</organism>
<evidence type="ECO:0000256" key="1">
    <source>
        <dbReference type="SAM" id="MobiDB-lite"/>
    </source>
</evidence>
<comment type="caution">
    <text evidence="2">The sequence shown here is derived from an EMBL/GenBank/DDBJ whole genome shotgun (WGS) entry which is preliminary data.</text>
</comment>
<feature type="compositionally biased region" description="Polar residues" evidence="1">
    <location>
        <begin position="191"/>
        <end position="202"/>
    </location>
</feature>
<dbReference type="AlphaFoldDB" id="A0A4R6K1S9"/>
<reference evidence="2 3" key="1">
    <citation type="submission" date="2019-03" db="EMBL/GenBank/DDBJ databases">
        <title>Sequencing the genomes of 1000 actinobacteria strains.</title>
        <authorList>
            <person name="Klenk H.-P."/>
        </authorList>
    </citation>
    <scope>NUCLEOTIDE SEQUENCE [LARGE SCALE GENOMIC DNA]</scope>
    <source>
        <strain evidence="2 3">DSM 43805</strain>
    </source>
</reference>
<protein>
    <submittedName>
        <fullName evidence="2">Uncharacterized protein</fullName>
    </submittedName>
</protein>
<accession>A0A4R6K1S9</accession>
<keyword evidence="3" id="KW-1185">Reference proteome</keyword>